<accession>A0A8H5FQZ8</accession>
<dbReference type="AlphaFoldDB" id="A0A8H5FQZ8"/>
<dbReference type="Proteomes" id="UP000559256">
    <property type="component" value="Unassembled WGS sequence"/>
</dbReference>
<keyword evidence="2" id="KW-1185">Reference proteome</keyword>
<evidence type="ECO:0000313" key="2">
    <source>
        <dbReference type="Proteomes" id="UP000559256"/>
    </source>
</evidence>
<dbReference type="OrthoDB" id="3252971at2759"/>
<organism evidence="1 2">
    <name type="scientific">Tetrapyrgos nigripes</name>
    <dbReference type="NCBI Taxonomy" id="182062"/>
    <lineage>
        <taxon>Eukaryota</taxon>
        <taxon>Fungi</taxon>
        <taxon>Dikarya</taxon>
        <taxon>Basidiomycota</taxon>
        <taxon>Agaricomycotina</taxon>
        <taxon>Agaricomycetes</taxon>
        <taxon>Agaricomycetidae</taxon>
        <taxon>Agaricales</taxon>
        <taxon>Marasmiineae</taxon>
        <taxon>Marasmiaceae</taxon>
        <taxon>Tetrapyrgos</taxon>
    </lineage>
</organism>
<gene>
    <name evidence="1" type="ORF">D9758_011407</name>
</gene>
<reference evidence="1 2" key="1">
    <citation type="journal article" date="2020" name="ISME J.">
        <title>Uncovering the hidden diversity of litter-decomposition mechanisms in mushroom-forming fungi.</title>
        <authorList>
            <person name="Floudas D."/>
            <person name="Bentzer J."/>
            <person name="Ahren D."/>
            <person name="Johansson T."/>
            <person name="Persson P."/>
            <person name="Tunlid A."/>
        </authorList>
    </citation>
    <scope>NUCLEOTIDE SEQUENCE [LARGE SCALE GENOMIC DNA]</scope>
    <source>
        <strain evidence="1 2">CBS 291.85</strain>
    </source>
</reference>
<protein>
    <submittedName>
        <fullName evidence="1">Uncharacterized protein</fullName>
    </submittedName>
</protein>
<evidence type="ECO:0000313" key="1">
    <source>
        <dbReference type="EMBL" id="KAF5345911.1"/>
    </source>
</evidence>
<comment type="caution">
    <text evidence="1">The sequence shown here is derived from an EMBL/GenBank/DDBJ whole genome shotgun (WGS) entry which is preliminary data.</text>
</comment>
<dbReference type="EMBL" id="JAACJM010000107">
    <property type="protein sequence ID" value="KAF5345911.1"/>
    <property type="molecule type" value="Genomic_DNA"/>
</dbReference>
<proteinExistence type="predicted"/>
<name>A0A8H5FQZ8_9AGAR</name>
<sequence>MNKVVLSPSETQAITLACGKAKCTLTALVNSIMILADVERALSTLYADAKMQDSRSQSQPSQTLSTLVEENWHKSEVWLVPANPVDMRRFVWPQAQVLHGPTTTSGGLVNLLVQSYHSMDVIRKCISFEGGKIHRSWYDNPTFFWDHMVKDTQVILKACGKQLPHAYHQSVVMSETLVSTLDNSAAASLPNIPGIVSSSLGNLERLGVYIDFSPLAQKSKVGTDAEPPFLIQNVGYSGRGHHSPITVGIVSEYNSHLVLTFMASKNNQTVEGWASFDQAVRDGFKQIIQGVLAKEATKAVKL</sequence>